<dbReference type="EMBL" id="VDEP01000342">
    <property type="protein sequence ID" value="KAA1099251.1"/>
    <property type="molecule type" value="Genomic_DNA"/>
</dbReference>
<keyword evidence="5" id="KW-1185">Reference proteome</keyword>
<proteinExistence type="predicted"/>
<evidence type="ECO:0000259" key="2">
    <source>
        <dbReference type="Pfam" id="PF20231"/>
    </source>
</evidence>
<dbReference type="Proteomes" id="UP000325313">
    <property type="component" value="Unassembled WGS sequence"/>
</dbReference>
<name>A0A5B0N747_PUCGR</name>
<dbReference type="InterPro" id="IPR046496">
    <property type="entry name" value="DUF6589"/>
</dbReference>
<protein>
    <recommendedName>
        <fullName evidence="2">DUF6589 domain-containing protein</fullName>
    </recommendedName>
</protein>
<dbReference type="EMBL" id="VSWC01000118">
    <property type="protein sequence ID" value="KAA1084516.1"/>
    <property type="molecule type" value="Genomic_DNA"/>
</dbReference>
<feature type="region of interest" description="Disordered" evidence="1">
    <location>
        <begin position="26"/>
        <end position="78"/>
    </location>
</feature>
<evidence type="ECO:0000313" key="5">
    <source>
        <dbReference type="Proteomes" id="UP000324748"/>
    </source>
</evidence>
<evidence type="ECO:0000256" key="1">
    <source>
        <dbReference type="SAM" id="MobiDB-lite"/>
    </source>
</evidence>
<feature type="domain" description="DUF6589" evidence="2">
    <location>
        <begin position="233"/>
        <end position="593"/>
    </location>
</feature>
<sequence length="597" mass="67008">MAREQREKKLVEEDMPFMFQLIKHKLSNTLAHPDPSKKSKDDEPECDSDSKPEGENSNDDLFDGEIGKPDRSSGIIARKNRIQTTSRVICSMIGFVLNRRNNTTQLENSVTFLACGISDRVNRYLHHIGLTSSRKTGNKSLEDLGKQAQEKILTKLSTRNVKSIAPFLCIDNSDFEQHIHTKSQGKNSEMFHGTWGYIHDIDPKLQATVSPADLTLESCLSALEKIPSIRVSPRMLIATPEEEKHWVLVLKSQIGKVLLEHIAKPSDKEAAIRVTPPPIDQISHEKPDITMLKLMIASDNSAQGIGEVCTGIIQQSDLEPADFFSRLQVLDGDLCTCANIQSLRGQRIPSPHKVDTLNNLLTSLGGSHTLWNIGLAIFELHYGNSSDSRDCGAWRWLESLGIPTSKSSDKKDFTKMIQNIEKVHEATIVYCIMSVMGIQNQPLSEDLRSLPTKTIESIIEKTFALYFSSRARVEAEESKKPKLSNLILRLGDFASIVEGNRAMKSGDIGRLKNVWKRWSIIAIGVTKLCQYAVQLPRMLILIDSVLPCGLAKIILHSLLIAPSGRQKHFVAKDYYLEHQNYWLKYIFNQTGRGTQID</sequence>
<dbReference type="AlphaFoldDB" id="A0A5B0N747"/>
<dbReference type="OrthoDB" id="5424058at2759"/>
<gene>
    <name evidence="3" type="ORF">PGT21_029990</name>
    <name evidence="4" type="ORF">PGTUg99_025607</name>
</gene>
<accession>A0A5B0N747</accession>
<evidence type="ECO:0000313" key="4">
    <source>
        <dbReference type="EMBL" id="KAA1099251.1"/>
    </source>
</evidence>
<evidence type="ECO:0000313" key="6">
    <source>
        <dbReference type="Proteomes" id="UP000325313"/>
    </source>
</evidence>
<comment type="caution">
    <text evidence="3">The sequence shown here is derived from an EMBL/GenBank/DDBJ whole genome shotgun (WGS) entry which is preliminary data.</text>
</comment>
<organism evidence="3 5">
    <name type="scientific">Puccinia graminis f. sp. tritici</name>
    <dbReference type="NCBI Taxonomy" id="56615"/>
    <lineage>
        <taxon>Eukaryota</taxon>
        <taxon>Fungi</taxon>
        <taxon>Dikarya</taxon>
        <taxon>Basidiomycota</taxon>
        <taxon>Pucciniomycotina</taxon>
        <taxon>Pucciniomycetes</taxon>
        <taxon>Pucciniales</taxon>
        <taxon>Pucciniaceae</taxon>
        <taxon>Puccinia</taxon>
    </lineage>
</organism>
<reference evidence="5 6" key="1">
    <citation type="submission" date="2019-05" db="EMBL/GenBank/DDBJ databases">
        <title>Emergence of the Ug99 lineage of the wheat stem rust pathogen through somatic hybridization.</title>
        <authorList>
            <person name="Li F."/>
            <person name="Upadhyaya N.M."/>
            <person name="Sperschneider J."/>
            <person name="Matny O."/>
            <person name="Nguyen-Phuc H."/>
            <person name="Mago R."/>
            <person name="Raley C."/>
            <person name="Miller M.E."/>
            <person name="Silverstein K.A.T."/>
            <person name="Henningsen E."/>
            <person name="Hirsch C.D."/>
            <person name="Visser B."/>
            <person name="Pretorius Z.A."/>
            <person name="Steffenson B.J."/>
            <person name="Schwessinger B."/>
            <person name="Dodds P.N."/>
            <person name="Figueroa M."/>
        </authorList>
    </citation>
    <scope>NUCLEOTIDE SEQUENCE [LARGE SCALE GENOMIC DNA]</scope>
    <source>
        <strain evidence="3">21-0</strain>
        <strain evidence="4 6">Ug99</strain>
    </source>
</reference>
<evidence type="ECO:0000313" key="3">
    <source>
        <dbReference type="EMBL" id="KAA1084516.1"/>
    </source>
</evidence>
<dbReference type="Pfam" id="PF20231">
    <property type="entry name" value="DUF6589"/>
    <property type="match status" value="1"/>
</dbReference>
<dbReference type="Proteomes" id="UP000324748">
    <property type="component" value="Unassembled WGS sequence"/>
</dbReference>